<dbReference type="AlphaFoldDB" id="A0A075HA79"/>
<proteinExistence type="predicted"/>
<dbReference type="PANTHER" id="PTHR35176">
    <property type="entry name" value="HEME OXYGENASE HI_0854-RELATED"/>
    <property type="match status" value="1"/>
</dbReference>
<feature type="domain" description="Pyridoxamine 5'-phosphate oxidase N-terminal" evidence="2">
    <location>
        <begin position="5"/>
        <end position="127"/>
    </location>
</feature>
<evidence type="ECO:0000259" key="2">
    <source>
        <dbReference type="Pfam" id="PF01243"/>
    </source>
</evidence>
<accession>A0A075HA79</accession>
<dbReference type="Gene3D" id="2.30.110.10">
    <property type="entry name" value="Electron Transport, Fmn-binding Protein, Chain A"/>
    <property type="match status" value="1"/>
</dbReference>
<evidence type="ECO:0000256" key="1">
    <source>
        <dbReference type="ARBA" id="ARBA00023002"/>
    </source>
</evidence>
<reference evidence="3" key="1">
    <citation type="journal article" date="2014" name="Genome Biol. Evol.">
        <title>Pangenome evidence for extensive interdomain horizontal transfer affecting lineage core and shell genes in uncultured planktonic thaumarchaeota and euryarchaeota.</title>
        <authorList>
            <person name="Deschamps P."/>
            <person name="Zivanovic Y."/>
            <person name="Moreira D."/>
            <person name="Rodriguez-Valera F."/>
            <person name="Lopez-Garcia P."/>
        </authorList>
    </citation>
    <scope>NUCLEOTIDE SEQUENCE</scope>
</reference>
<dbReference type="InterPro" id="IPR012349">
    <property type="entry name" value="Split_barrel_FMN-bd"/>
</dbReference>
<dbReference type="InterPro" id="IPR052019">
    <property type="entry name" value="F420H2_bilvrd_red/Heme_oxyg"/>
</dbReference>
<evidence type="ECO:0000313" key="3">
    <source>
        <dbReference type="EMBL" id="AIF12869.1"/>
    </source>
</evidence>
<name>A0A075HA79_9ARCH</name>
<keyword evidence="1" id="KW-0560">Oxidoreductase</keyword>
<dbReference type="InterPro" id="IPR011576">
    <property type="entry name" value="Pyridox_Oxase_N"/>
</dbReference>
<dbReference type="Pfam" id="PF01243">
    <property type="entry name" value="PNPOx_N"/>
    <property type="match status" value="1"/>
</dbReference>
<dbReference type="GO" id="GO:0005829">
    <property type="term" value="C:cytosol"/>
    <property type="evidence" value="ECO:0007669"/>
    <property type="project" value="TreeGrafter"/>
</dbReference>
<dbReference type="SUPFAM" id="SSF50475">
    <property type="entry name" value="FMN-binding split barrel"/>
    <property type="match status" value="1"/>
</dbReference>
<dbReference type="PANTHER" id="PTHR35176:SF6">
    <property type="entry name" value="HEME OXYGENASE HI_0854-RELATED"/>
    <property type="match status" value="1"/>
</dbReference>
<dbReference type="GO" id="GO:0070967">
    <property type="term" value="F:coenzyme F420 binding"/>
    <property type="evidence" value="ECO:0007669"/>
    <property type="project" value="TreeGrafter"/>
</dbReference>
<dbReference type="GO" id="GO:0016627">
    <property type="term" value="F:oxidoreductase activity, acting on the CH-CH group of donors"/>
    <property type="evidence" value="ECO:0007669"/>
    <property type="project" value="TreeGrafter"/>
</dbReference>
<sequence length="133" mass="15560">MSKRDEFLREQKILHLATVDKKCAPHIVPVWYLYSEKRIYVGTNTKTEKAKNVKNHKKVSFCVDVGINSPKIYGVMGKGTAKLIKEKNKVLRIEKRILLRYFKTLNSKSARELIDDTDCIIEIVPKKYSVWKY</sequence>
<dbReference type="EMBL" id="KF900956">
    <property type="protein sequence ID" value="AIF12869.1"/>
    <property type="molecule type" value="Genomic_DNA"/>
</dbReference>
<protein>
    <submittedName>
        <fullName evidence="3">Pyridoxamine 5'-phosphate oxidase family protein</fullName>
    </submittedName>
</protein>
<organism evidence="3">
    <name type="scientific">uncultured marine thaumarchaeote KM3_57_F01</name>
    <dbReference type="NCBI Taxonomy" id="1456208"/>
    <lineage>
        <taxon>Archaea</taxon>
        <taxon>Nitrososphaerota</taxon>
        <taxon>environmental samples</taxon>
    </lineage>
</organism>